<accession>A0ACC0EM79</accession>
<gene>
    <name evidence="1" type="ORF">MJO28_005537</name>
</gene>
<dbReference type="EMBL" id="CM045869">
    <property type="protein sequence ID" value="KAI7955137.1"/>
    <property type="molecule type" value="Genomic_DNA"/>
</dbReference>
<evidence type="ECO:0000313" key="1">
    <source>
        <dbReference type="EMBL" id="KAI7955137.1"/>
    </source>
</evidence>
<protein>
    <submittedName>
        <fullName evidence="1">Uncharacterized protein</fullName>
    </submittedName>
</protein>
<organism evidence="1 2">
    <name type="scientific">Puccinia striiformis f. sp. tritici</name>
    <dbReference type="NCBI Taxonomy" id="168172"/>
    <lineage>
        <taxon>Eukaryota</taxon>
        <taxon>Fungi</taxon>
        <taxon>Dikarya</taxon>
        <taxon>Basidiomycota</taxon>
        <taxon>Pucciniomycotina</taxon>
        <taxon>Pucciniomycetes</taxon>
        <taxon>Pucciniales</taxon>
        <taxon>Pucciniaceae</taxon>
        <taxon>Puccinia</taxon>
    </lineage>
</organism>
<reference evidence="2" key="2">
    <citation type="journal article" date="2018" name="Mol. Plant Microbe Interact.">
        <title>Genome sequence resources for the wheat stripe rust pathogen (Puccinia striiformis f. sp. tritici) and the barley stripe rust pathogen (Puccinia striiformis f. sp. hordei).</title>
        <authorList>
            <person name="Xia C."/>
            <person name="Wang M."/>
            <person name="Yin C."/>
            <person name="Cornejo O.E."/>
            <person name="Hulbert S.H."/>
            <person name="Chen X."/>
        </authorList>
    </citation>
    <scope>NUCLEOTIDE SEQUENCE [LARGE SCALE GENOMIC DNA]</scope>
    <source>
        <strain evidence="2">93-210</strain>
    </source>
</reference>
<proteinExistence type="predicted"/>
<reference evidence="2" key="1">
    <citation type="journal article" date="2018" name="BMC Genomics">
        <title>Genomic insights into host adaptation between the wheat stripe rust pathogen (Puccinia striiformis f. sp. tritici) and the barley stripe rust pathogen (Puccinia striiformis f. sp. hordei).</title>
        <authorList>
            <person name="Xia C."/>
            <person name="Wang M."/>
            <person name="Yin C."/>
            <person name="Cornejo O.E."/>
            <person name="Hulbert S.H."/>
            <person name="Chen X."/>
        </authorList>
    </citation>
    <scope>NUCLEOTIDE SEQUENCE [LARGE SCALE GENOMIC DNA]</scope>
    <source>
        <strain evidence="2">93-210</strain>
    </source>
</reference>
<evidence type="ECO:0000313" key="2">
    <source>
        <dbReference type="Proteomes" id="UP001060170"/>
    </source>
</evidence>
<dbReference type="Proteomes" id="UP001060170">
    <property type="component" value="Chromosome 5"/>
</dbReference>
<keyword evidence="2" id="KW-1185">Reference proteome</keyword>
<comment type="caution">
    <text evidence="1">The sequence shown here is derived from an EMBL/GenBank/DDBJ whole genome shotgun (WGS) entry which is preliminary data.</text>
</comment>
<reference evidence="1 2" key="3">
    <citation type="journal article" date="2022" name="Microbiol. Spectr.">
        <title>Folding features and dynamics of 3D genome architecture in plant fungal pathogens.</title>
        <authorList>
            <person name="Xia C."/>
        </authorList>
    </citation>
    <scope>NUCLEOTIDE SEQUENCE [LARGE SCALE GENOMIC DNA]</scope>
    <source>
        <strain evidence="1 2">93-210</strain>
    </source>
</reference>
<sequence>MHYSSAFGYAFTSFDFGQLRSPQPENQTQPSERCLSWKSLPIEFKTMSGEVKYWREKRNKNHNKKQGNQRVSEVSLTVDETTALPKNDPNSRNDNIIWSDRRDRPIELYLHCLQEKSNRKPTPDKIKYAQDIAHTFHYFSQNKVIILDRDQDFKVIAMIEFTPLENLSASQKVKLNTVAMFLEEVKKYVSTVGTAEAIDAAPEEYDCLMQNASPQASDILGEMFKDFANVVFEENREKMLQDNIPAMAALEFNVPLNENDCAPNLSFTRDGFFNPAHKDGGGDITDFCFATFFPIEKQTGQLATESEAVNITGGAFVLPNQRCGIDFSKQNGLVKMIWRANQYPHCTLPAVNHGCHTRIGISLQVSKKTASASREITNGEIMNRTTNRDKKPEDMYMGDHQQIMNSTA</sequence>
<name>A0ACC0EM79_9BASI</name>